<feature type="domain" description="Glucose-methanol-choline oxidoreductase N-terminal" evidence="1">
    <location>
        <begin position="13"/>
        <end position="89"/>
    </location>
</feature>
<dbReference type="Pfam" id="PF00732">
    <property type="entry name" value="GMC_oxred_N"/>
    <property type="match status" value="1"/>
</dbReference>
<accession>A0A8H3CKD3</accession>
<dbReference type="GO" id="GO:0016614">
    <property type="term" value="F:oxidoreductase activity, acting on CH-OH group of donors"/>
    <property type="evidence" value="ECO:0007669"/>
    <property type="project" value="InterPro"/>
</dbReference>
<evidence type="ECO:0000259" key="1">
    <source>
        <dbReference type="Pfam" id="PF00732"/>
    </source>
</evidence>
<sequence>MDTVLGNFVRTKDAHEHSRFKLLSECLVVKFETDPGATGKIKNALVRDLRTGKEKHIESEVFVAACGTICTPQLLWNSGIRHKALGHCLTGRSNSFYQLRPFVGHCIGLSQSL</sequence>
<dbReference type="Proteomes" id="UP000663850">
    <property type="component" value="Unassembled WGS sequence"/>
</dbReference>
<comment type="caution">
    <text evidence="2">The sequence shown here is derived from an EMBL/GenBank/DDBJ whole genome shotgun (WGS) entry which is preliminary data.</text>
</comment>
<dbReference type="InterPro" id="IPR036188">
    <property type="entry name" value="FAD/NAD-bd_sf"/>
</dbReference>
<reference evidence="2" key="1">
    <citation type="submission" date="2021-01" db="EMBL/GenBank/DDBJ databases">
        <authorList>
            <person name="Kaushik A."/>
        </authorList>
    </citation>
    <scope>NUCLEOTIDE SEQUENCE</scope>
    <source>
        <strain evidence="2">Type strain: AG8-Rh-89/</strain>
    </source>
</reference>
<name>A0A8H3CKD3_9AGAM</name>
<evidence type="ECO:0000313" key="3">
    <source>
        <dbReference type="Proteomes" id="UP000663850"/>
    </source>
</evidence>
<protein>
    <recommendedName>
        <fullName evidence="1">Glucose-methanol-choline oxidoreductase N-terminal domain-containing protein</fullName>
    </recommendedName>
</protein>
<proteinExistence type="predicted"/>
<dbReference type="GO" id="GO:0050660">
    <property type="term" value="F:flavin adenine dinucleotide binding"/>
    <property type="evidence" value="ECO:0007669"/>
    <property type="project" value="InterPro"/>
</dbReference>
<gene>
    <name evidence="2" type="ORF">RDB_LOCUS78286</name>
</gene>
<dbReference type="InterPro" id="IPR000172">
    <property type="entry name" value="GMC_OxRdtase_N"/>
</dbReference>
<evidence type="ECO:0000313" key="2">
    <source>
        <dbReference type="EMBL" id="CAE6484391.1"/>
    </source>
</evidence>
<organism evidence="2 3">
    <name type="scientific">Rhizoctonia solani</name>
    <dbReference type="NCBI Taxonomy" id="456999"/>
    <lineage>
        <taxon>Eukaryota</taxon>
        <taxon>Fungi</taxon>
        <taxon>Dikarya</taxon>
        <taxon>Basidiomycota</taxon>
        <taxon>Agaricomycotina</taxon>
        <taxon>Agaricomycetes</taxon>
        <taxon>Cantharellales</taxon>
        <taxon>Ceratobasidiaceae</taxon>
        <taxon>Rhizoctonia</taxon>
    </lineage>
</organism>
<dbReference type="SUPFAM" id="SSF51905">
    <property type="entry name" value="FAD/NAD(P)-binding domain"/>
    <property type="match status" value="1"/>
</dbReference>
<dbReference type="EMBL" id="CAJMWZ010004093">
    <property type="protein sequence ID" value="CAE6484391.1"/>
    <property type="molecule type" value="Genomic_DNA"/>
</dbReference>
<dbReference type="AlphaFoldDB" id="A0A8H3CKD3"/>
<dbReference type="Gene3D" id="3.50.50.60">
    <property type="entry name" value="FAD/NAD(P)-binding domain"/>
    <property type="match status" value="1"/>
</dbReference>